<dbReference type="NCBIfam" id="TIGR02103">
    <property type="entry name" value="pullul_strch"/>
    <property type="match status" value="1"/>
</dbReference>
<dbReference type="InterPro" id="IPR006047">
    <property type="entry name" value="GH13_cat_dom"/>
</dbReference>
<evidence type="ECO:0000313" key="4">
    <source>
        <dbReference type="EMBL" id="MEK8049607.1"/>
    </source>
</evidence>
<dbReference type="InterPro" id="IPR040671">
    <property type="entry name" value="Pullulanase_N2"/>
</dbReference>
<accession>A0ABU9CGB8</accession>
<dbReference type="InterPro" id="IPR024561">
    <property type="entry name" value="Pullul_strch_C"/>
</dbReference>
<dbReference type="InterPro" id="IPR013783">
    <property type="entry name" value="Ig-like_fold"/>
</dbReference>
<dbReference type="SUPFAM" id="SSF81296">
    <property type="entry name" value="E set domains"/>
    <property type="match status" value="2"/>
</dbReference>
<dbReference type="RefSeq" id="WP_341409287.1">
    <property type="nucleotide sequence ID" value="NZ_JBBUTH010000002.1"/>
</dbReference>
<dbReference type="PANTHER" id="PTHR43002">
    <property type="entry name" value="GLYCOGEN DEBRANCHING ENZYME"/>
    <property type="match status" value="1"/>
</dbReference>
<dbReference type="Gene3D" id="2.60.40.1180">
    <property type="entry name" value="Golgi alpha-mannosidase II"/>
    <property type="match status" value="1"/>
</dbReference>
<dbReference type="SUPFAM" id="SSF51445">
    <property type="entry name" value="(Trans)glycosidases"/>
    <property type="match status" value="1"/>
</dbReference>
<dbReference type="Proteomes" id="UP001365405">
    <property type="component" value="Unassembled WGS sequence"/>
</dbReference>
<feature type="domain" description="Glycosyl hydrolase family 13 catalytic" evidence="3">
    <location>
        <begin position="410"/>
        <end position="777"/>
    </location>
</feature>
<keyword evidence="2" id="KW-0732">Signal</keyword>
<dbReference type="Pfam" id="PF17967">
    <property type="entry name" value="Pullulanase_N2"/>
    <property type="match status" value="1"/>
</dbReference>
<dbReference type="InterPro" id="IPR004193">
    <property type="entry name" value="Glyco_hydro_13_N"/>
</dbReference>
<feature type="chain" id="PRO_5045099092" evidence="2">
    <location>
        <begin position="29"/>
        <end position="944"/>
    </location>
</feature>
<dbReference type="InterPro" id="IPR014756">
    <property type="entry name" value="Ig_E-set"/>
</dbReference>
<dbReference type="InterPro" id="IPR017853">
    <property type="entry name" value="GH"/>
</dbReference>
<name>A0ABU9CGB8_9BURK</name>
<dbReference type="SUPFAM" id="SSF51011">
    <property type="entry name" value="Glycosyl hydrolase domain"/>
    <property type="match status" value="1"/>
</dbReference>
<dbReference type="Gene3D" id="2.60.40.10">
    <property type="entry name" value="Immunoglobulins"/>
    <property type="match status" value="1"/>
</dbReference>
<evidence type="ECO:0000256" key="2">
    <source>
        <dbReference type="SAM" id="SignalP"/>
    </source>
</evidence>
<comment type="caution">
    <text evidence="4">The sequence shown here is derived from an EMBL/GenBank/DDBJ whole genome shotgun (WGS) entry which is preliminary data.</text>
</comment>
<dbReference type="EMBL" id="JBBUTH010000002">
    <property type="protein sequence ID" value="MEK8049607.1"/>
    <property type="molecule type" value="Genomic_DNA"/>
</dbReference>
<evidence type="ECO:0000259" key="3">
    <source>
        <dbReference type="SMART" id="SM00642"/>
    </source>
</evidence>
<organism evidence="4 5">
    <name type="scientific">Pseudaquabacterium inlustre</name>
    <dbReference type="NCBI Taxonomy" id="2984192"/>
    <lineage>
        <taxon>Bacteria</taxon>
        <taxon>Pseudomonadati</taxon>
        <taxon>Pseudomonadota</taxon>
        <taxon>Betaproteobacteria</taxon>
        <taxon>Burkholderiales</taxon>
        <taxon>Sphaerotilaceae</taxon>
        <taxon>Pseudaquabacterium</taxon>
    </lineage>
</organism>
<protein>
    <submittedName>
        <fullName evidence="4">Pullulanase-type alpha-1,6-glucosidase</fullName>
    </submittedName>
</protein>
<reference evidence="4 5" key="1">
    <citation type="submission" date="2024-04" db="EMBL/GenBank/DDBJ databases">
        <title>Novel species of the genus Ideonella isolated from streams.</title>
        <authorList>
            <person name="Lu H."/>
        </authorList>
    </citation>
    <scope>NUCLEOTIDE SEQUENCE [LARGE SCALE GENOMIC DNA]</scope>
    <source>
        <strain evidence="4 5">DXS22W</strain>
    </source>
</reference>
<dbReference type="InterPro" id="IPR011839">
    <property type="entry name" value="Pullul_strch"/>
</dbReference>
<dbReference type="SMART" id="SM00642">
    <property type="entry name" value="Aamy"/>
    <property type="match status" value="1"/>
</dbReference>
<evidence type="ECO:0000256" key="1">
    <source>
        <dbReference type="ARBA" id="ARBA00008061"/>
    </source>
</evidence>
<dbReference type="InterPro" id="IPR013780">
    <property type="entry name" value="Glyco_hydro_b"/>
</dbReference>
<dbReference type="Pfam" id="PF11852">
    <property type="entry name" value="Pullul_strch_C"/>
    <property type="match status" value="1"/>
</dbReference>
<feature type="signal peptide" evidence="2">
    <location>
        <begin position="1"/>
        <end position="28"/>
    </location>
</feature>
<sequence>MVAIRSVALIRSFASLCAVLAVVAQAQAQTLPAPTPADCDAPGIASMLQPEAQALPEARGLWLDATRIQWPGMAPAAVEAGSDTRARLLWATGPTLHTEPGQPARGAERTITLQPDREPLPAALAGRFRHLLSGVRWRLPAEAATPEALRALHRGQLRLVIEDGQGRITAATRLQAAGALDDLYAAAEADPQPLGVQPTLRPPHAARFVLWAPTAQQVAVCVHAQPGAPAQAVQPLALQPATGLWQGALPGDRRGQVYRYLVDVLVPGHGLLRQRVTDPYAISLSTDSRFSWIGRLDDPRLSPPGWANAPHGKPLAALTDTAVYELHVRDFSRDDASVPAALRGKYAAFAQAGSAGMRHLRALARAGLTDVHLLPVFDFATVPEAGCVLPRVPADAPPDSRAQQAAVMAEAARDCFNWGYDPLHFNAPEGSYASDAADGAVRIREFRQMVMALHAAGLRVGMDVVYNHLSASGQHAHSVLDRIVPGYYHRLDAQGRVERSTCCDNSATEHRMMGRLLRDSVRLWARHYRIDSFRFDLMGHQPRELMVQLRDALRQDAGRDIQLLGEGWNFGEVADGARFVQAAQGRLAGTAIATFSDRARDALRGGGVGDAPAQVVARQGWLNGLVGAPNDEAAHGPAAVPAAEREAQGRAAAALVRLGLAGTLATVPVPDADGVPRPGAELHYAGRPGAGYAEQPGEVVNYVENHDNATLWDANALKLPLATSSAERARVQALGIALTALSQGVPYFHAGIELLRSKSLDGNSFDSGDWFNRLDWTGQTNHFGTGLPPEADNAARYPWMAPRLANPALRAQPADIAFARQSLADWLAVRASSSLFRLRSADAVRQRLRFVAAGVQDDPGLIAVELDGRDLPGAGWQRLLAVFNTRPEAATLAADTLRQAGWRLHPVLAAPGAADARLRSEARLDAATGRLTVPGRSAGVWVLR</sequence>
<dbReference type="Gene3D" id="2.60.40.1130">
    <property type="entry name" value="Rab geranylgeranyltransferase alpha-subunit, insert domain"/>
    <property type="match status" value="1"/>
</dbReference>
<dbReference type="Pfam" id="PF02922">
    <property type="entry name" value="CBM_48"/>
    <property type="match status" value="1"/>
</dbReference>
<gene>
    <name evidence="4" type="primary">pulA</name>
    <name evidence="4" type="ORF">AACH10_05090</name>
</gene>
<dbReference type="Gene3D" id="3.20.20.80">
    <property type="entry name" value="Glycosidases"/>
    <property type="match status" value="1"/>
</dbReference>
<dbReference type="CDD" id="cd11341">
    <property type="entry name" value="AmyAc_Pullulanase_LD-like"/>
    <property type="match status" value="1"/>
</dbReference>
<proteinExistence type="inferred from homology"/>
<keyword evidence="5" id="KW-1185">Reference proteome</keyword>
<comment type="similarity">
    <text evidence="1">Belongs to the glycosyl hydrolase 13 family.</text>
</comment>
<evidence type="ECO:0000313" key="5">
    <source>
        <dbReference type="Proteomes" id="UP001365405"/>
    </source>
</evidence>